<proteinExistence type="predicted"/>
<accession>A0A1T5D4C0</accession>
<dbReference type="InterPro" id="IPR018713">
    <property type="entry name" value="MPAB/Lcp_cat_dom"/>
</dbReference>
<dbReference type="OrthoDB" id="6072815at2"/>
<feature type="domain" description="ER-bound oxygenase mpaB/mpaB'/Rubber oxygenase catalytic" evidence="1">
    <location>
        <begin position="135"/>
        <end position="346"/>
    </location>
</feature>
<evidence type="ECO:0000259" key="1">
    <source>
        <dbReference type="Pfam" id="PF09995"/>
    </source>
</evidence>
<name>A0A1T5D4C0_9FLAO</name>
<evidence type="ECO:0000313" key="3">
    <source>
        <dbReference type="Proteomes" id="UP000191112"/>
    </source>
</evidence>
<dbReference type="AlphaFoldDB" id="A0A1T5D4C0"/>
<keyword evidence="3" id="KW-1185">Reference proteome</keyword>
<dbReference type="PANTHER" id="PTHR37539">
    <property type="entry name" value="SECRETED PROTEIN-RELATED"/>
    <property type="match status" value="1"/>
</dbReference>
<organism evidence="2 3">
    <name type="scientific">Soonwooa buanensis</name>
    <dbReference type="NCBI Taxonomy" id="619805"/>
    <lineage>
        <taxon>Bacteria</taxon>
        <taxon>Pseudomonadati</taxon>
        <taxon>Bacteroidota</taxon>
        <taxon>Flavobacteriia</taxon>
        <taxon>Flavobacteriales</taxon>
        <taxon>Weeksellaceae</taxon>
        <taxon>Chryseobacterium group</taxon>
        <taxon>Soonwooa</taxon>
    </lineage>
</organism>
<dbReference type="Proteomes" id="UP000191112">
    <property type="component" value="Unassembled WGS sequence"/>
</dbReference>
<dbReference type="Pfam" id="PF09995">
    <property type="entry name" value="MPAB_Lcp_cat"/>
    <property type="match status" value="1"/>
</dbReference>
<dbReference type="InterPro" id="IPR037473">
    <property type="entry name" value="Lcp-like"/>
</dbReference>
<dbReference type="PANTHER" id="PTHR37539:SF1">
    <property type="entry name" value="ER-BOUND OXYGENASE MPAB_MPAB'_RUBBER OXYGENASE CATALYTIC DOMAIN-CONTAINING PROTEIN"/>
    <property type="match status" value="1"/>
</dbReference>
<dbReference type="STRING" id="619805.SAMN05660477_00600"/>
<evidence type="ECO:0000313" key="2">
    <source>
        <dbReference type="EMBL" id="SKB66441.1"/>
    </source>
</evidence>
<dbReference type="EMBL" id="FUYZ01000001">
    <property type="protein sequence ID" value="SKB66441.1"/>
    <property type="molecule type" value="Genomic_DNA"/>
</dbReference>
<dbReference type="GO" id="GO:0016491">
    <property type="term" value="F:oxidoreductase activity"/>
    <property type="evidence" value="ECO:0007669"/>
    <property type="project" value="InterPro"/>
</dbReference>
<dbReference type="RefSeq" id="WP_079665863.1">
    <property type="nucleotide sequence ID" value="NZ_FUYZ01000001.1"/>
</dbReference>
<sequence length="399" mass="46525">MQDFQAKPNFQDSEHFKTFWSNGNGKLLQEWSGAELSFKDWGKFAPYFYQCDEVGDQVVKDVYFKSSFSDATSTIKNYIENGVDFNDPEIAESLKVLFKQTESIPDWLDWNLIEKGSELCQIAGLNALIILRDYVLMGGYDYAYLNKPLILTGALKKGAVKRLADTLNFWVNVTRKDALHVHKKGYGFCITTRLIHSYSRLMILEKTKNWDTKNWGLPINSWDMMATYIGFSLMFLHGLQKLEVQITDEDEAGLFHLWKYIGYLIGIPDDILPNDKKEATEFFYMWTATQPASDEDSKHLAKSLLDENLETPTLKYQFQRRNLRYLHVGLNWFLLDDETNKRLGIEEVKFPFAFAKFLKLRNRLFFRFASREKQIQIGASAQEKVLDDYLKTAPRNKHH</sequence>
<reference evidence="2 3" key="1">
    <citation type="submission" date="2017-02" db="EMBL/GenBank/DDBJ databases">
        <authorList>
            <person name="Peterson S.W."/>
        </authorList>
    </citation>
    <scope>NUCLEOTIDE SEQUENCE [LARGE SCALE GENOMIC DNA]</scope>
    <source>
        <strain evidence="2 3">DSM 22323</strain>
    </source>
</reference>
<gene>
    <name evidence="2" type="ORF">SAMN05660477_00600</name>
</gene>
<protein>
    <recommendedName>
        <fullName evidence="1">ER-bound oxygenase mpaB/mpaB'/Rubber oxygenase catalytic domain-containing protein</fullName>
    </recommendedName>
</protein>